<proteinExistence type="predicted"/>
<dbReference type="AlphaFoldDB" id="A0A2D4H8J5"/>
<sequence>MGAVCLLGCLAHYFSNIPVRQISLYSPRFFLKKNLKTYLRVCEGLFFLKKQHPSLCKLTSSKPKVDPKNIYDRSVHYLKENIKNLTGLGISKVALWIPMWQIHAYRSRFQETDSDNTRQLWVYLFLSTEQKKMSVIFICMQFSTVENWTKPPYLNK</sequence>
<organism evidence="1">
    <name type="scientific">Micrurus lemniscatus lemniscatus</name>
    <dbReference type="NCBI Taxonomy" id="129467"/>
    <lineage>
        <taxon>Eukaryota</taxon>
        <taxon>Metazoa</taxon>
        <taxon>Chordata</taxon>
        <taxon>Craniata</taxon>
        <taxon>Vertebrata</taxon>
        <taxon>Euteleostomi</taxon>
        <taxon>Lepidosauria</taxon>
        <taxon>Squamata</taxon>
        <taxon>Bifurcata</taxon>
        <taxon>Unidentata</taxon>
        <taxon>Episquamata</taxon>
        <taxon>Toxicofera</taxon>
        <taxon>Serpentes</taxon>
        <taxon>Colubroidea</taxon>
        <taxon>Elapidae</taxon>
        <taxon>Elapinae</taxon>
        <taxon>Micrurus</taxon>
    </lineage>
</organism>
<reference evidence="1" key="2">
    <citation type="submission" date="2017-11" db="EMBL/GenBank/DDBJ databases">
        <title>Coralsnake Venomics: Analyses of Venom Gland Transcriptomes and Proteomes of Six Brazilian Taxa.</title>
        <authorList>
            <person name="Aird S.D."/>
            <person name="Jorge da Silva N."/>
            <person name="Qiu L."/>
            <person name="Villar-Briones A."/>
            <person name="Aparecida-Saddi V."/>
            <person name="Campos-Telles M.P."/>
            <person name="Grau M."/>
            <person name="Mikheyev A.S."/>
        </authorList>
    </citation>
    <scope>NUCLEOTIDE SEQUENCE</scope>
    <source>
        <tissue evidence="1">Venom_gland</tissue>
    </source>
</reference>
<evidence type="ECO:0000313" key="1">
    <source>
        <dbReference type="EMBL" id="LAA68310.1"/>
    </source>
</evidence>
<protein>
    <submittedName>
        <fullName evidence="1">Uncharacterized protein</fullName>
    </submittedName>
</protein>
<reference evidence="1" key="1">
    <citation type="submission" date="2017-07" db="EMBL/GenBank/DDBJ databases">
        <authorList>
            <person name="Mikheyev A."/>
            <person name="Grau M."/>
        </authorList>
    </citation>
    <scope>NUCLEOTIDE SEQUENCE</scope>
    <source>
        <tissue evidence="1">Venom_gland</tissue>
    </source>
</reference>
<dbReference type="EMBL" id="IACK01002189">
    <property type="protein sequence ID" value="LAA68310.1"/>
    <property type="molecule type" value="Transcribed_RNA"/>
</dbReference>
<name>A0A2D4H8J5_MICLE</name>
<accession>A0A2D4H8J5</accession>